<name>A0ABS4WJK8_9MICC</name>
<evidence type="ECO:0000313" key="4">
    <source>
        <dbReference type="Proteomes" id="UP000766570"/>
    </source>
</evidence>
<evidence type="ECO:0000256" key="1">
    <source>
        <dbReference type="SAM" id="MobiDB-lite"/>
    </source>
</evidence>
<gene>
    <name evidence="3" type="ORF">JOF46_004290</name>
</gene>
<dbReference type="RefSeq" id="WP_209911278.1">
    <property type="nucleotide sequence ID" value="NZ_BAAAMI010000012.1"/>
</dbReference>
<dbReference type="SUPFAM" id="SSF55729">
    <property type="entry name" value="Acyl-CoA N-acyltransferases (Nat)"/>
    <property type="match status" value="1"/>
</dbReference>
<dbReference type="Pfam" id="PF00583">
    <property type="entry name" value="Acetyltransf_1"/>
    <property type="match status" value="1"/>
</dbReference>
<evidence type="ECO:0000259" key="2">
    <source>
        <dbReference type="PROSITE" id="PS51186"/>
    </source>
</evidence>
<organism evidence="3 4">
    <name type="scientific">Paeniglutamicibacter psychrophenolicus</name>
    <dbReference type="NCBI Taxonomy" id="257454"/>
    <lineage>
        <taxon>Bacteria</taxon>
        <taxon>Bacillati</taxon>
        <taxon>Actinomycetota</taxon>
        <taxon>Actinomycetes</taxon>
        <taxon>Micrococcales</taxon>
        <taxon>Micrococcaceae</taxon>
        <taxon>Paeniglutamicibacter</taxon>
    </lineage>
</organism>
<sequence>MLPIIEYSLSYSAPTGAERDALSALTLTPDARWHERMDHARFVVTALHEGTRVGVGIVHTSVTAPTMVPSPMELGGMFVHPAYRRLGIRQHMAEARLTYALSMGGTPITVIDNRNQASWGYYERSARWTPEREYTGYVTGLPMTIWVSTESSWYRTAMGLNPLVPAQPNTVLPHDASPQRPLALGPDQDNAVPA</sequence>
<dbReference type="CDD" id="cd04301">
    <property type="entry name" value="NAT_SF"/>
    <property type="match status" value="1"/>
</dbReference>
<dbReference type="EMBL" id="JAGIOE010000001">
    <property type="protein sequence ID" value="MBP2376378.1"/>
    <property type="molecule type" value="Genomic_DNA"/>
</dbReference>
<dbReference type="InterPro" id="IPR016181">
    <property type="entry name" value="Acyl_CoA_acyltransferase"/>
</dbReference>
<dbReference type="InterPro" id="IPR000182">
    <property type="entry name" value="GNAT_dom"/>
</dbReference>
<protein>
    <submittedName>
        <fullName evidence="3">GNAT superfamily N-acetyltransferase</fullName>
    </submittedName>
</protein>
<feature type="region of interest" description="Disordered" evidence="1">
    <location>
        <begin position="169"/>
        <end position="194"/>
    </location>
</feature>
<reference evidence="3 4" key="1">
    <citation type="submission" date="2021-03" db="EMBL/GenBank/DDBJ databases">
        <title>Sequencing the genomes of 1000 actinobacteria strains.</title>
        <authorList>
            <person name="Klenk H.-P."/>
        </authorList>
    </citation>
    <scope>NUCLEOTIDE SEQUENCE [LARGE SCALE GENOMIC DNA]</scope>
    <source>
        <strain evidence="3 4">DSM 15454</strain>
    </source>
</reference>
<accession>A0ABS4WJK8</accession>
<dbReference type="Gene3D" id="3.40.630.30">
    <property type="match status" value="1"/>
</dbReference>
<evidence type="ECO:0000313" key="3">
    <source>
        <dbReference type="EMBL" id="MBP2376378.1"/>
    </source>
</evidence>
<dbReference type="PROSITE" id="PS51186">
    <property type="entry name" value="GNAT"/>
    <property type="match status" value="1"/>
</dbReference>
<keyword evidence="4" id="KW-1185">Reference proteome</keyword>
<comment type="caution">
    <text evidence="3">The sequence shown here is derived from an EMBL/GenBank/DDBJ whole genome shotgun (WGS) entry which is preliminary data.</text>
</comment>
<dbReference type="Proteomes" id="UP000766570">
    <property type="component" value="Unassembled WGS sequence"/>
</dbReference>
<feature type="domain" description="N-acetyltransferase" evidence="2">
    <location>
        <begin position="1"/>
        <end position="148"/>
    </location>
</feature>
<proteinExistence type="predicted"/>